<protein>
    <submittedName>
        <fullName evidence="3">Nitroreductase family protein</fullName>
    </submittedName>
</protein>
<reference evidence="3 4" key="1">
    <citation type="submission" date="2021-05" db="EMBL/GenBank/DDBJ databases">
        <title>Kineosporia and Streptomyces sp. nov. two new marine actinobacteria isolated from Coral.</title>
        <authorList>
            <person name="Buangrab K."/>
            <person name="Sutthacheep M."/>
            <person name="Yeemin T."/>
            <person name="Harunari E."/>
            <person name="Igarashi Y."/>
            <person name="Kanchanasin P."/>
            <person name="Tanasupawat S."/>
            <person name="Phongsopitanun W."/>
        </authorList>
    </citation>
    <scope>NUCLEOTIDE SEQUENCE [LARGE SCALE GENOMIC DNA]</scope>
    <source>
        <strain evidence="3 4">J2-2</strain>
    </source>
</reference>
<keyword evidence="4" id="KW-1185">Reference proteome</keyword>
<dbReference type="Gene3D" id="3.40.109.10">
    <property type="entry name" value="NADH Oxidase"/>
    <property type="match status" value="1"/>
</dbReference>
<accession>A0ABS5TS61</accession>
<sequence length="49" mass="5618">MAETWEALISRRNVRSYADQPIPPDAPERIREGARRTPSASDRRHGGTW</sequence>
<dbReference type="Pfam" id="PF00881">
    <property type="entry name" value="Nitroreductase"/>
    <property type="match status" value="1"/>
</dbReference>
<dbReference type="SUPFAM" id="SSF55469">
    <property type="entry name" value="FMN-dependent nitroreductase-like"/>
    <property type="match status" value="1"/>
</dbReference>
<evidence type="ECO:0000313" key="3">
    <source>
        <dbReference type="EMBL" id="MBT0773627.1"/>
    </source>
</evidence>
<proteinExistence type="predicted"/>
<name>A0ABS5TS61_9ACTN</name>
<evidence type="ECO:0000259" key="2">
    <source>
        <dbReference type="Pfam" id="PF00881"/>
    </source>
</evidence>
<dbReference type="InterPro" id="IPR000415">
    <property type="entry name" value="Nitroreductase-like"/>
</dbReference>
<feature type="region of interest" description="Disordered" evidence="1">
    <location>
        <begin position="10"/>
        <end position="49"/>
    </location>
</feature>
<dbReference type="RefSeq" id="WP_214160169.1">
    <property type="nucleotide sequence ID" value="NZ_JAHBAY010000019.1"/>
</dbReference>
<organism evidence="3 4">
    <name type="scientific">Kineosporia corallincola</name>
    <dbReference type="NCBI Taxonomy" id="2835133"/>
    <lineage>
        <taxon>Bacteria</taxon>
        <taxon>Bacillati</taxon>
        <taxon>Actinomycetota</taxon>
        <taxon>Actinomycetes</taxon>
        <taxon>Kineosporiales</taxon>
        <taxon>Kineosporiaceae</taxon>
        <taxon>Kineosporia</taxon>
    </lineage>
</organism>
<dbReference type="InterPro" id="IPR029479">
    <property type="entry name" value="Nitroreductase"/>
</dbReference>
<evidence type="ECO:0000313" key="4">
    <source>
        <dbReference type="Proteomes" id="UP001197247"/>
    </source>
</evidence>
<gene>
    <name evidence="3" type="ORF">KIH74_32080</name>
</gene>
<comment type="caution">
    <text evidence="3">The sequence shown here is derived from an EMBL/GenBank/DDBJ whole genome shotgun (WGS) entry which is preliminary data.</text>
</comment>
<feature type="domain" description="Nitroreductase" evidence="2">
    <location>
        <begin position="10"/>
        <end position="44"/>
    </location>
</feature>
<feature type="compositionally biased region" description="Basic and acidic residues" evidence="1">
    <location>
        <begin position="26"/>
        <end position="49"/>
    </location>
</feature>
<evidence type="ECO:0000256" key="1">
    <source>
        <dbReference type="SAM" id="MobiDB-lite"/>
    </source>
</evidence>
<dbReference type="Proteomes" id="UP001197247">
    <property type="component" value="Unassembled WGS sequence"/>
</dbReference>
<dbReference type="EMBL" id="JAHBAY010000019">
    <property type="protein sequence ID" value="MBT0773627.1"/>
    <property type="molecule type" value="Genomic_DNA"/>
</dbReference>